<feature type="compositionally biased region" description="Basic residues" evidence="13">
    <location>
        <begin position="19"/>
        <end position="31"/>
    </location>
</feature>
<feature type="compositionally biased region" description="Pro residues" evidence="13">
    <location>
        <begin position="493"/>
        <end position="509"/>
    </location>
</feature>
<evidence type="ECO:0000256" key="4">
    <source>
        <dbReference type="ARBA" id="ARBA00022448"/>
    </source>
</evidence>
<evidence type="ECO:0000313" key="16">
    <source>
        <dbReference type="Proteomes" id="UP000053611"/>
    </source>
</evidence>
<feature type="compositionally biased region" description="Polar residues" evidence="13">
    <location>
        <begin position="448"/>
        <end position="458"/>
    </location>
</feature>
<dbReference type="GO" id="GO:0005737">
    <property type="term" value="C:cytoplasm"/>
    <property type="evidence" value="ECO:0007669"/>
    <property type="project" value="UniProtKB-SubCell"/>
</dbReference>
<evidence type="ECO:0000256" key="8">
    <source>
        <dbReference type="ARBA" id="ARBA00022845"/>
    </source>
</evidence>
<feature type="compositionally biased region" description="Low complexity" evidence="13">
    <location>
        <begin position="1"/>
        <end position="18"/>
    </location>
</feature>
<feature type="domain" description="Btz" evidence="14">
    <location>
        <begin position="227"/>
        <end position="408"/>
    </location>
</feature>
<feature type="region of interest" description="Disordered" evidence="13">
    <location>
        <begin position="615"/>
        <end position="638"/>
    </location>
</feature>
<keyword evidence="6" id="KW-0507">mRNA processing</keyword>
<dbReference type="InterPro" id="IPR018545">
    <property type="entry name" value="Btz_dom"/>
</dbReference>
<evidence type="ECO:0000256" key="9">
    <source>
        <dbReference type="ARBA" id="ARBA00022884"/>
    </source>
</evidence>
<sequence>MTNVTDPTAAPAKTPTTKRTQKTRVRRKARRRDGADSEEEGGSASDASDASDSKATPATAAKPKLTPLFPDENSTTPAAWADMTDKGEEITFDDFNRGDPARRGIAVRGRGRGGKVAREPREMTEEQKKREEETAAARREKLKAKRKAKKEAERASKSAAKADPGAATTAVPAAAPATVNAESSLAASTSALKLDDPPAESTAPAASAPSVSPADGTPRPGIPPRTNRNAYTQRVAEDPKFTPRVGNFWMHDQRHYEAGSVGEGSFAGLRGMSDFWRGRGGMRGMPRGGFRGVPPPRGRGRGRGFAFVPPVRQMSPAPSPSSASTSASGPGPAPYRGKAVPPATASSSGHRMAEMDKLEMELQNKARHNRAGANEGKWGHEGFEEIAAHEDPMRHNHMIRGRGRGRGRGGFMRGGPPLRPMPPGVAHLPTPEASPDRSASKTEPRTEAPTTTGPSSETLLEDSGAVTVKLPGGAKSVDVDRPPSQPTEAPEQPKSPFPPAFTPSNPSPVPYVASDSGSISSGYVPTGPMMPMHTGEYYNHAPPFRAPGPGFYPPYRPQSFTPEPHFVPGQQPRGSFSGPAPFYPGAPAHARPGSPLNPYQAPYGQAAYFVPARPTQKVSIRSPRGSTDEIKSPATEPEAVGTPEFVHAQPFYQQQGYNPYANGEVYYQGYWPGYEGGSEYGYAEQYHGHPY</sequence>
<feature type="compositionally biased region" description="Basic and acidic residues" evidence="13">
    <location>
        <begin position="116"/>
        <end position="139"/>
    </location>
</feature>
<accession>A0A0J1B258</accession>
<keyword evidence="11" id="KW-0508">mRNA splicing</keyword>
<feature type="compositionally biased region" description="Basic and acidic residues" evidence="13">
    <location>
        <begin position="83"/>
        <end position="102"/>
    </location>
</feature>
<organism evidence="15 16">
    <name type="scientific">Cutaneotrichosporon oleaginosum</name>
    <dbReference type="NCBI Taxonomy" id="879819"/>
    <lineage>
        <taxon>Eukaryota</taxon>
        <taxon>Fungi</taxon>
        <taxon>Dikarya</taxon>
        <taxon>Basidiomycota</taxon>
        <taxon>Agaricomycotina</taxon>
        <taxon>Tremellomycetes</taxon>
        <taxon>Trichosporonales</taxon>
        <taxon>Trichosporonaceae</taxon>
        <taxon>Cutaneotrichosporon</taxon>
    </lineage>
</organism>
<feature type="region of interest" description="Disordered" evidence="13">
    <location>
        <begin position="286"/>
        <end position="351"/>
    </location>
</feature>
<keyword evidence="5" id="KW-0963">Cytoplasm</keyword>
<evidence type="ECO:0000313" key="15">
    <source>
        <dbReference type="EMBL" id="KLT41699.1"/>
    </source>
</evidence>
<keyword evidence="12" id="KW-0539">Nucleus</keyword>
<proteinExistence type="inferred from homology"/>
<reference evidence="15 16" key="1">
    <citation type="submission" date="2015-03" db="EMBL/GenBank/DDBJ databases">
        <title>Genomics and transcriptomics of the oil-accumulating basidiomycete yeast T. oleaginosus allow insights into substrate utilization and the diverse evolutionary trajectories of mating systems in fungi.</title>
        <authorList>
            <consortium name="DOE Joint Genome Institute"/>
            <person name="Kourist R."/>
            <person name="Kracht O."/>
            <person name="Bracharz F."/>
            <person name="Lipzen A."/>
            <person name="Nolan M."/>
            <person name="Ohm R."/>
            <person name="Grigoriev I."/>
            <person name="Sun S."/>
            <person name="Heitman J."/>
            <person name="Bruck T."/>
            <person name="Nowrousian M."/>
        </authorList>
    </citation>
    <scope>NUCLEOTIDE SEQUENCE [LARGE SCALE GENOMIC DNA]</scope>
    <source>
        <strain evidence="15 16">IBC0246</strain>
    </source>
</reference>
<feature type="compositionally biased region" description="Low complexity" evidence="13">
    <location>
        <begin position="320"/>
        <end position="330"/>
    </location>
</feature>
<name>A0A0J1B258_9TREE</name>
<dbReference type="GO" id="GO:0035145">
    <property type="term" value="C:exon-exon junction complex"/>
    <property type="evidence" value="ECO:0007669"/>
    <property type="project" value="InterPro"/>
</dbReference>
<feature type="compositionally biased region" description="Basic residues" evidence="13">
    <location>
        <begin position="398"/>
        <end position="407"/>
    </location>
</feature>
<feature type="region of interest" description="Disordered" evidence="13">
    <location>
        <begin position="398"/>
        <end position="513"/>
    </location>
</feature>
<feature type="compositionally biased region" description="Low complexity" evidence="13">
    <location>
        <begin position="199"/>
        <end position="214"/>
    </location>
</feature>
<dbReference type="EMBL" id="KQ087214">
    <property type="protein sequence ID" value="KLT41699.1"/>
    <property type="molecule type" value="Genomic_DNA"/>
</dbReference>
<keyword evidence="8" id="KW-0810">Translation regulation</keyword>
<keyword evidence="10" id="KW-0866">Nonsense-mediated mRNA decay</keyword>
<dbReference type="GO" id="GO:0008380">
    <property type="term" value="P:RNA splicing"/>
    <property type="evidence" value="ECO:0007669"/>
    <property type="project" value="UniProtKB-KW"/>
</dbReference>
<keyword evidence="4" id="KW-0813">Transport</keyword>
<dbReference type="Proteomes" id="UP000053611">
    <property type="component" value="Unassembled WGS sequence"/>
</dbReference>
<evidence type="ECO:0000256" key="10">
    <source>
        <dbReference type="ARBA" id="ARBA00023161"/>
    </source>
</evidence>
<evidence type="ECO:0000256" key="7">
    <source>
        <dbReference type="ARBA" id="ARBA00022816"/>
    </source>
</evidence>
<dbReference type="OrthoDB" id="2565173at2759"/>
<keyword evidence="16" id="KW-1185">Reference proteome</keyword>
<keyword evidence="7" id="KW-0509">mRNA transport</keyword>
<dbReference type="STRING" id="879819.A0A0J1B258"/>
<evidence type="ECO:0000256" key="1">
    <source>
        <dbReference type="ARBA" id="ARBA00004123"/>
    </source>
</evidence>
<feature type="compositionally biased region" description="Low complexity" evidence="13">
    <location>
        <begin position="42"/>
        <end position="67"/>
    </location>
</feature>
<evidence type="ECO:0000256" key="12">
    <source>
        <dbReference type="ARBA" id="ARBA00023242"/>
    </source>
</evidence>
<protein>
    <recommendedName>
        <fullName evidence="14">Btz domain-containing protein</fullName>
    </recommendedName>
</protein>
<comment type="similarity">
    <text evidence="3">Belongs to the CASC3 family.</text>
</comment>
<evidence type="ECO:0000256" key="13">
    <source>
        <dbReference type="SAM" id="MobiDB-lite"/>
    </source>
</evidence>
<feature type="region of interest" description="Disordered" evidence="13">
    <location>
        <begin position="1"/>
        <end position="239"/>
    </location>
</feature>
<feature type="compositionally biased region" description="Basic and acidic residues" evidence="13">
    <location>
        <begin position="434"/>
        <end position="446"/>
    </location>
</feature>
<dbReference type="GO" id="GO:0051028">
    <property type="term" value="P:mRNA transport"/>
    <property type="evidence" value="ECO:0007669"/>
    <property type="project" value="UniProtKB-KW"/>
</dbReference>
<dbReference type="GO" id="GO:0000184">
    <property type="term" value="P:nuclear-transcribed mRNA catabolic process, nonsense-mediated decay"/>
    <property type="evidence" value="ECO:0007669"/>
    <property type="project" value="UniProtKB-KW"/>
</dbReference>
<feature type="compositionally biased region" description="Basic residues" evidence="13">
    <location>
        <begin position="140"/>
        <end position="149"/>
    </location>
</feature>
<keyword evidence="9" id="KW-0694">RNA-binding</keyword>
<dbReference type="GeneID" id="28984050"/>
<evidence type="ECO:0000256" key="3">
    <source>
        <dbReference type="ARBA" id="ARBA00009548"/>
    </source>
</evidence>
<dbReference type="Pfam" id="PF09405">
    <property type="entry name" value="Btz"/>
    <property type="match status" value="1"/>
</dbReference>
<dbReference type="GO" id="GO:0006397">
    <property type="term" value="P:mRNA processing"/>
    <property type="evidence" value="ECO:0007669"/>
    <property type="project" value="UniProtKB-KW"/>
</dbReference>
<evidence type="ECO:0000259" key="14">
    <source>
        <dbReference type="Pfam" id="PF09405"/>
    </source>
</evidence>
<dbReference type="GO" id="GO:0003729">
    <property type="term" value="F:mRNA binding"/>
    <property type="evidence" value="ECO:0007669"/>
    <property type="project" value="InterPro"/>
</dbReference>
<comment type="subcellular location">
    <subcellularLocation>
        <location evidence="2">Cytoplasm</location>
    </subcellularLocation>
    <subcellularLocation>
        <location evidence="1">Nucleus</location>
    </subcellularLocation>
</comment>
<dbReference type="RefSeq" id="XP_018278190.1">
    <property type="nucleotide sequence ID" value="XM_018423447.1"/>
</dbReference>
<evidence type="ECO:0000256" key="6">
    <source>
        <dbReference type="ARBA" id="ARBA00022664"/>
    </source>
</evidence>
<feature type="compositionally biased region" description="Low complexity" evidence="13">
    <location>
        <begin position="157"/>
        <end position="192"/>
    </location>
</feature>
<evidence type="ECO:0000256" key="11">
    <source>
        <dbReference type="ARBA" id="ARBA00023187"/>
    </source>
</evidence>
<dbReference type="GO" id="GO:0006417">
    <property type="term" value="P:regulation of translation"/>
    <property type="evidence" value="ECO:0007669"/>
    <property type="project" value="UniProtKB-KW"/>
</dbReference>
<dbReference type="AlphaFoldDB" id="A0A0J1B258"/>
<gene>
    <name evidence="15" type="ORF">CC85DRAFT_286234</name>
</gene>
<evidence type="ECO:0000256" key="2">
    <source>
        <dbReference type="ARBA" id="ARBA00004496"/>
    </source>
</evidence>
<evidence type="ECO:0000256" key="5">
    <source>
        <dbReference type="ARBA" id="ARBA00022490"/>
    </source>
</evidence>